<gene>
    <name evidence="3" type="ORF">EWM57_12745</name>
</gene>
<keyword evidence="2" id="KW-0732">Signal</keyword>
<keyword evidence="1" id="KW-0812">Transmembrane</keyword>
<dbReference type="OrthoDB" id="3215124at2"/>
<dbReference type="AlphaFoldDB" id="A0A4Q5LA97"/>
<evidence type="ECO:0000313" key="3">
    <source>
        <dbReference type="EMBL" id="RYU78792.1"/>
    </source>
</evidence>
<evidence type="ECO:0000256" key="1">
    <source>
        <dbReference type="SAM" id="Phobius"/>
    </source>
</evidence>
<evidence type="ECO:0000313" key="4">
    <source>
        <dbReference type="Proteomes" id="UP000294155"/>
    </source>
</evidence>
<sequence>MKRLLFGVLLALVATLAHAQQGLVGPYQYMHITYTATEIAFLPAFDGKESIKVADVREEGSDKRRAPLELMSKVLTQVSNEGWDVVSAVPLTSTAAGTGGFSGMIYVLRKPRIR</sequence>
<evidence type="ECO:0000256" key="2">
    <source>
        <dbReference type="SAM" id="SignalP"/>
    </source>
</evidence>
<keyword evidence="1" id="KW-1133">Transmembrane helix</keyword>
<accession>A0A4Q5LA97</accession>
<keyword evidence="4" id="KW-1185">Reference proteome</keyword>
<feature type="signal peptide" evidence="2">
    <location>
        <begin position="1"/>
        <end position="19"/>
    </location>
</feature>
<name>A0A4Q5LA97_9BACT</name>
<comment type="caution">
    <text evidence="3">The sequence shown here is derived from an EMBL/GenBank/DDBJ whole genome shotgun (WGS) entry which is preliminary data.</text>
</comment>
<dbReference type="EMBL" id="SEWE01000025">
    <property type="protein sequence ID" value="RYU78792.1"/>
    <property type="molecule type" value="Genomic_DNA"/>
</dbReference>
<feature type="transmembrane region" description="Helical" evidence="1">
    <location>
        <begin position="85"/>
        <end position="108"/>
    </location>
</feature>
<reference evidence="3 4" key="1">
    <citation type="submission" date="2019-02" db="EMBL/GenBank/DDBJ databases">
        <title>Bacterial novel species isolated from soil.</title>
        <authorList>
            <person name="Jung H.-Y."/>
        </authorList>
    </citation>
    <scope>NUCLEOTIDE SEQUENCE [LARGE SCALE GENOMIC DNA]</scope>
    <source>
        <strain evidence="3 4">1-3-3-3</strain>
    </source>
</reference>
<evidence type="ECO:0008006" key="5">
    <source>
        <dbReference type="Google" id="ProtNLM"/>
    </source>
</evidence>
<feature type="chain" id="PRO_5020508905" description="DUF4177 domain-containing protein" evidence="2">
    <location>
        <begin position="20"/>
        <end position="114"/>
    </location>
</feature>
<dbReference type="RefSeq" id="WP_129921538.1">
    <property type="nucleotide sequence ID" value="NZ_SEWE01000025.1"/>
</dbReference>
<keyword evidence="1" id="KW-0472">Membrane</keyword>
<proteinExistence type="predicted"/>
<organism evidence="3 4">
    <name type="scientific">Hymenobacter persicinus</name>
    <dbReference type="NCBI Taxonomy" id="2025506"/>
    <lineage>
        <taxon>Bacteria</taxon>
        <taxon>Pseudomonadati</taxon>
        <taxon>Bacteroidota</taxon>
        <taxon>Cytophagia</taxon>
        <taxon>Cytophagales</taxon>
        <taxon>Hymenobacteraceae</taxon>
        <taxon>Hymenobacter</taxon>
    </lineage>
</organism>
<dbReference type="Proteomes" id="UP000294155">
    <property type="component" value="Unassembled WGS sequence"/>
</dbReference>
<protein>
    <recommendedName>
        <fullName evidence="5">DUF4177 domain-containing protein</fullName>
    </recommendedName>
</protein>